<accession>A0ACB8QW66</accession>
<evidence type="ECO:0000313" key="2">
    <source>
        <dbReference type="Proteomes" id="UP000814128"/>
    </source>
</evidence>
<keyword evidence="1" id="KW-0378">Hydrolase</keyword>
<keyword evidence="2" id="KW-1185">Reference proteome</keyword>
<comment type="caution">
    <text evidence="1">The sequence shown here is derived from an EMBL/GenBank/DDBJ whole genome shotgun (WGS) entry which is preliminary data.</text>
</comment>
<protein>
    <submittedName>
        <fullName evidence="1">Alpha/Beta hydrolase protein</fullName>
    </submittedName>
</protein>
<dbReference type="EMBL" id="MU273476">
    <property type="protein sequence ID" value="KAI0036079.1"/>
    <property type="molecule type" value="Genomic_DNA"/>
</dbReference>
<dbReference type="Proteomes" id="UP000814128">
    <property type="component" value="Unassembled WGS sequence"/>
</dbReference>
<proteinExistence type="predicted"/>
<evidence type="ECO:0000313" key="1">
    <source>
        <dbReference type="EMBL" id="KAI0036079.1"/>
    </source>
</evidence>
<reference evidence="1" key="1">
    <citation type="submission" date="2021-02" db="EMBL/GenBank/DDBJ databases">
        <authorList>
            <consortium name="DOE Joint Genome Institute"/>
            <person name="Ahrendt S."/>
            <person name="Looney B.P."/>
            <person name="Miyauchi S."/>
            <person name="Morin E."/>
            <person name="Drula E."/>
            <person name="Courty P.E."/>
            <person name="Chicoki N."/>
            <person name="Fauchery L."/>
            <person name="Kohler A."/>
            <person name="Kuo A."/>
            <person name="Labutti K."/>
            <person name="Pangilinan J."/>
            <person name="Lipzen A."/>
            <person name="Riley R."/>
            <person name="Andreopoulos W."/>
            <person name="He G."/>
            <person name="Johnson J."/>
            <person name="Barry K.W."/>
            <person name="Grigoriev I.V."/>
            <person name="Nagy L."/>
            <person name="Hibbett D."/>
            <person name="Henrissat B."/>
            <person name="Matheny P.B."/>
            <person name="Labbe J."/>
            <person name="Martin F."/>
        </authorList>
    </citation>
    <scope>NUCLEOTIDE SEQUENCE</scope>
    <source>
        <strain evidence="1">EC-137</strain>
    </source>
</reference>
<organism evidence="1 2">
    <name type="scientific">Vararia minispora EC-137</name>
    <dbReference type="NCBI Taxonomy" id="1314806"/>
    <lineage>
        <taxon>Eukaryota</taxon>
        <taxon>Fungi</taxon>
        <taxon>Dikarya</taxon>
        <taxon>Basidiomycota</taxon>
        <taxon>Agaricomycotina</taxon>
        <taxon>Agaricomycetes</taxon>
        <taxon>Russulales</taxon>
        <taxon>Lachnocladiaceae</taxon>
        <taxon>Vararia</taxon>
    </lineage>
</organism>
<reference evidence="1" key="2">
    <citation type="journal article" date="2022" name="New Phytol.">
        <title>Evolutionary transition to the ectomycorrhizal habit in the genomes of a hyperdiverse lineage of mushroom-forming fungi.</title>
        <authorList>
            <person name="Looney B."/>
            <person name="Miyauchi S."/>
            <person name="Morin E."/>
            <person name="Drula E."/>
            <person name="Courty P.E."/>
            <person name="Kohler A."/>
            <person name="Kuo A."/>
            <person name="LaButti K."/>
            <person name="Pangilinan J."/>
            <person name="Lipzen A."/>
            <person name="Riley R."/>
            <person name="Andreopoulos W."/>
            <person name="He G."/>
            <person name="Johnson J."/>
            <person name="Nolan M."/>
            <person name="Tritt A."/>
            <person name="Barry K.W."/>
            <person name="Grigoriev I.V."/>
            <person name="Nagy L.G."/>
            <person name="Hibbett D."/>
            <person name="Henrissat B."/>
            <person name="Matheny P.B."/>
            <person name="Labbe J."/>
            <person name="Martin F.M."/>
        </authorList>
    </citation>
    <scope>NUCLEOTIDE SEQUENCE</scope>
    <source>
        <strain evidence="1">EC-137</strain>
    </source>
</reference>
<gene>
    <name evidence="1" type="ORF">K488DRAFT_82515</name>
</gene>
<name>A0ACB8QW66_9AGAM</name>
<sequence>MIIGDAITSFLSLWFTRGIFGIFDSSPVQGPAVVLDKGTFKGVASESRTVEGFLGIPFAQPPVGDLRFRSPVPTEPYSGLYDASKYGNMCIQGDSRGPDDEDCLFLNVIKPATVPSGSSLPVVFWIFGGGFVDGDSSWYNGTAVVARSLEIGMPVIYVSINHRLHGLGFPQGKETRQAGNGNLGLQDQRLALHWVQKYISAFGGDPSKVTIWGVSAGAISVAAQMQMNNGDPGGLFRAAFAQSGSPLPIGTVEEGQPQMNKFATALGCAHTLGSPTVFDCMRKASADDIRTALGRLQDNFNVDRTVGWFPNADGTTLPTPMQHMLLHSKIANVPLVSGVCDDEGTMWAINNLDILTSAQLEDYLTDHWSHGNRTFAVALMEAYPEDPRLGCPFDTGMRNVVTPQFKRIAAMTGDFIFNAPRRLLFREIVNRQPVFSYVNKRLKNTPVMGAYHGSDVDIVFRPDDMTDYLVRFATTLDPNGGNTNASQIYWPQYTFDEPKMLTFLDEDSLAITEDTFRKEGIQIIIDLSLSLYA</sequence>